<sequence>MTEDDSEEDASADDGSSPDEEPKRKRQRIHDPKAKDKIQSRSRKAKPKGRRIDRRIDNIKKGAPSFAAFQQMIQPNTDSEDEDDRSEMPTFHAGNNKQDAMKELLAQIPDKYKRSAREDMGVLKDAQSTFGRHGVKPAGKSQDVHGMSMNWSIQGMQSTLPGYQIEGVAFMLRREQGTEAPRGGILADEMGLGKSVMALALVSFTRSPPREHRRSTLIIVKATTLEQWNSEVENHCLMLDRVKKIGRGVGTIANFKSKHWSARKPSQLKSYIKELEKKYDIVFTTYHEIKESYPKPPKYITKPADKEEWINENFETCCGILHRCHFKRIIPDEAHRISNADSLLSKSCRRLQADHFWAMTGTPVRNNLQEFYPLYDFINDPEAEAWEKFAEGENFLTHLAEIMILRTKKHKFCGRLIQPLPPLEVRSVRTTFSPLEMELYRCVESRFLSHINMTETIATAGKKRTRLTLLMVLRQMTSHPATIVPWLTILLEQEDLEWIKRAAGEQRYQVGNDQALSKILRKIIMKAVIASEDEARDERIPPCALCGRDPVEPMVLTPCTHVYCHRCLEKAAHQAVRDGHQRAWCVDCMETYESRYPYHEHKTSADPRLAELEQKIKQRYARPEANIKDWIDSSGKVWQSAKVAAARKVMSTWLAEDSDIKLIVFSQWIAMIQIMCRVCTEMNWNFCQLTGKMSPKAKTKAIDEFTKHPGKRVLVASLDCVGEGLNLAQASKVLTLEPWWNEAKMKQALCRAYRIGQTREVTYATLTVSNTIDEDVNLKKWTKQEMIDEGYAKHEEITQDKRGQIAKRTTDEAGNITHEPFSDGE</sequence>
<dbReference type="Proteomes" id="UP001320706">
    <property type="component" value="Unassembled WGS sequence"/>
</dbReference>
<dbReference type="EMBL" id="JAMKPW020000029">
    <property type="protein sequence ID" value="KAK8203565.1"/>
    <property type="molecule type" value="Genomic_DNA"/>
</dbReference>
<gene>
    <name evidence="1" type="ORF">M8818_005212</name>
</gene>
<evidence type="ECO:0000313" key="2">
    <source>
        <dbReference type="Proteomes" id="UP001320706"/>
    </source>
</evidence>
<comment type="caution">
    <text evidence="1">The sequence shown here is derived from an EMBL/GenBank/DDBJ whole genome shotgun (WGS) entry which is preliminary data.</text>
</comment>
<proteinExistence type="predicted"/>
<keyword evidence="2" id="KW-1185">Reference proteome</keyword>
<evidence type="ECO:0000313" key="1">
    <source>
        <dbReference type="EMBL" id="KAK8203565.1"/>
    </source>
</evidence>
<organism evidence="1 2">
    <name type="scientific">Zalaria obscura</name>
    <dbReference type="NCBI Taxonomy" id="2024903"/>
    <lineage>
        <taxon>Eukaryota</taxon>
        <taxon>Fungi</taxon>
        <taxon>Dikarya</taxon>
        <taxon>Ascomycota</taxon>
        <taxon>Pezizomycotina</taxon>
        <taxon>Dothideomycetes</taxon>
        <taxon>Dothideomycetidae</taxon>
        <taxon>Dothideales</taxon>
        <taxon>Zalariaceae</taxon>
        <taxon>Zalaria</taxon>
    </lineage>
</organism>
<protein>
    <submittedName>
        <fullName evidence="1">Uncharacterized protein</fullName>
    </submittedName>
</protein>
<accession>A0ACC3SAE2</accession>
<reference evidence="1" key="1">
    <citation type="submission" date="2024-02" db="EMBL/GenBank/DDBJ databases">
        <title>Metagenome Assembled Genome of Zalaria obscura JY119.</title>
        <authorList>
            <person name="Vighnesh L."/>
            <person name="Jagadeeshwari U."/>
            <person name="Venkata Ramana C."/>
            <person name="Sasikala C."/>
        </authorList>
    </citation>
    <scope>NUCLEOTIDE SEQUENCE</scope>
    <source>
        <strain evidence="1">JY119</strain>
    </source>
</reference>
<name>A0ACC3SAE2_9PEZI</name>